<evidence type="ECO:0000313" key="11">
    <source>
        <dbReference type="Proteomes" id="UP000319731"/>
    </source>
</evidence>
<dbReference type="Pfam" id="PF00171">
    <property type="entry name" value="Aldedh"/>
    <property type="match status" value="1"/>
</dbReference>
<evidence type="ECO:0000259" key="9">
    <source>
        <dbReference type="Pfam" id="PF00171"/>
    </source>
</evidence>
<dbReference type="CDD" id="cd07123">
    <property type="entry name" value="ALDH_F4-17_P5CDH"/>
    <property type="match status" value="1"/>
</dbReference>
<evidence type="ECO:0000256" key="5">
    <source>
        <dbReference type="ARBA" id="ARBA00023062"/>
    </source>
</evidence>
<dbReference type="STRING" id="1806994.A0A507CA55"/>
<dbReference type="Proteomes" id="UP000319731">
    <property type="component" value="Unassembled WGS sequence"/>
</dbReference>
<feature type="domain" description="Aldehyde dehydrogenase" evidence="9">
    <location>
        <begin position="64"/>
        <end position="520"/>
    </location>
</feature>
<organism evidence="10 11">
    <name type="scientific">Synchytrium microbalum</name>
    <dbReference type="NCBI Taxonomy" id="1806994"/>
    <lineage>
        <taxon>Eukaryota</taxon>
        <taxon>Fungi</taxon>
        <taxon>Fungi incertae sedis</taxon>
        <taxon>Chytridiomycota</taxon>
        <taxon>Chytridiomycota incertae sedis</taxon>
        <taxon>Chytridiomycetes</taxon>
        <taxon>Synchytriales</taxon>
        <taxon>Synchytriaceae</taxon>
        <taxon>Synchytrium</taxon>
    </lineage>
</organism>
<evidence type="ECO:0000256" key="6">
    <source>
        <dbReference type="ARBA" id="ARBA00048142"/>
    </source>
</evidence>
<protein>
    <recommendedName>
        <fullName evidence="7 8">Multifunctional fusion protein</fullName>
    </recommendedName>
    <domain>
        <recommendedName>
            <fullName evidence="8">Delta-1-pyrroline-5-carboxylate dehydrogenase</fullName>
            <shortName evidence="8">P5C dehydrogenase</shortName>
        </recommendedName>
        <alternativeName>
            <fullName evidence="7">L-glutamate gamma-semialdehyde dehydrogenase</fullName>
        </alternativeName>
    </domain>
    <domain>
        <recommendedName>
            <fullName evidence="7">L-glutamate gamma-semialdehyde dehydrogenase</fullName>
            <ecNumber evidence="7">1.2.1.88</ecNumber>
        </recommendedName>
    </domain>
</protein>
<evidence type="ECO:0000313" key="10">
    <source>
        <dbReference type="EMBL" id="TPX34385.1"/>
    </source>
</evidence>
<dbReference type="GO" id="GO:0005759">
    <property type="term" value="C:mitochondrial matrix"/>
    <property type="evidence" value="ECO:0007669"/>
    <property type="project" value="TreeGrafter"/>
</dbReference>
<dbReference type="InterPro" id="IPR016161">
    <property type="entry name" value="Ald_DH/histidinol_DH"/>
</dbReference>
<evidence type="ECO:0000256" key="3">
    <source>
        <dbReference type="ARBA" id="ARBA00023002"/>
    </source>
</evidence>
<dbReference type="SUPFAM" id="SSF53720">
    <property type="entry name" value="ALDH-like"/>
    <property type="match status" value="1"/>
</dbReference>
<gene>
    <name evidence="10" type="primary">PUT2</name>
    <name evidence="10" type="ORF">SmJEL517_g03041</name>
</gene>
<dbReference type="InterPro" id="IPR005931">
    <property type="entry name" value="P5CDH/ALDH4A1"/>
</dbReference>
<dbReference type="InterPro" id="IPR050485">
    <property type="entry name" value="Proline_metab_enzyme"/>
</dbReference>
<dbReference type="InterPro" id="IPR016162">
    <property type="entry name" value="Ald_DH_N"/>
</dbReference>
<dbReference type="InterPro" id="IPR016160">
    <property type="entry name" value="Ald_DH_CS_CYS"/>
</dbReference>
<evidence type="ECO:0000256" key="1">
    <source>
        <dbReference type="ARBA" id="ARBA00004786"/>
    </source>
</evidence>
<dbReference type="AlphaFoldDB" id="A0A507CA55"/>
<dbReference type="EMBL" id="QEAO01000014">
    <property type="protein sequence ID" value="TPX34385.1"/>
    <property type="molecule type" value="Genomic_DNA"/>
</dbReference>
<dbReference type="PANTHER" id="PTHR42862">
    <property type="entry name" value="DELTA-1-PYRROLINE-5-CARBOXYLATE DEHYDROGENASE 1, ISOFORM A-RELATED"/>
    <property type="match status" value="1"/>
</dbReference>
<dbReference type="PROSITE" id="PS00070">
    <property type="entry name" value="ALDEHYDE_DEHYDR_CYS"/>
    <property type="match status" value="1"/>
</dbReference>
<evidence type="ECO:0000256" key="4">
    <source>
        <dbReference type="ARBA" id="ARBA00023027"/>
    </source>
</evidence>
<dbReference type="GeneID" id="42004266"/>
<name>A0A507CA55_9FUNG</name>
<comment type="caution">
    <text evidence="10">The sequence shown here is derived from an EMBL/GenBank/DDBJ whole genome shotgun (WGS) entry which is preliminary data.</text>
</comment>
<dbReference type="GO" id="GO:0010133">
    <property type="term" value="P:L-proline catabolic process to L-glutamate"/>
    <property type="evidence" value="ECO:0007669"/>
    <property type="project" value="UniProtKB-UniRule"/>
</dbReference>
<dbReference type="FunFam" id="3.40.309.10:FF:000005">
    <property type="entry name" value="1-pyrroline-5-carboxylate dehydrogenase 1"/>
    <property type="match status" value="1"/>
</dbReference>
<dbReference type="Gene3D" id="3.40.309.10">
    <property type="entry name" value="Aldehyde Dehydrogenase, Chain A, domain 2"/>
    <property type="match status" value="1"/>
</dbReference>
<comment type="pathway">
    <text evidence="1 7">Amino-acid degradation; L-proline degradation into L-glutamate; L-glutamate from L-proline: step 2/2.</text>
</comment>
<accession>A0A507CA55</accession>
<dbReference type="InterPro" id="IPR016163">
    <property type="entry name" value="Ald_DH_C"/>
</dbReference>
<dbReference type="EC" id="1.2.1.88" evidence="7"/>
<keyword evidence="4 7" id="KW-0520">NAD</keyword>
<dbReference type="OrthoDB" id="5322683at2759"/>
<evidence type="ECO:0000256" key="7">
    <source>
        <dbReference type="RuleBase" id="RU366016"/>
    </source>
</evidence>
<proteinExistence type="inferred from homology"/>
<dbReference type="InterPro" id="IPR015590">
    <property type="entry name" value="Aldehyde_DH_dom"/>
</dbReference>
<dbReference type="Gene3D" id="3.40.605.10">
    <property type="entry name" value="Aldehyde Dehydrogenase, Chain A, domain 1"/>
    <property type="match status" value="1"/>
</dbReference>
<dbReference type="FunFam" id="3.40.605.10:FF:000006">
    <property type="entry name" value="1-pyrroline-5-carboxylate dehydrogenase"/>
    <property type="match status" value="1"/>
</dbReference>
<evidence type="ECO:0000256" key="8">
    <source>
        <dbReference type="RuleBase" id="RU366030"/>
    </source>
</evidence>
<dbReference type="RefSeq" id="XP_031025149.1">
    <property type="nucleotide sequence ID" value="XM_031168969.1"/>
</dbReference>
<comment type="catalytic activity">
    <reaction evidence="6 7">
        <text>L-glutamate 5-semialdehyde + NAD(+) + H2O = L-glutamate + NADH + 2 H(+)</text>
        <dbReference type="Rhea" id="RHEA:30235"/>
        <dbReference type="ChEBI" id="CHEBI:15377"/>
        <dbReference type="ChEBI" id="CHEBI:15378"/>
        <dbReference type="ChEBI" id="CHEBI:29985"/>
        <dbReference type="ChEBI" id="CHEBI:57540"/>
        <dbReference type="ChEBI" id="CHEBI:57945"/>
        <dbReference type="ChEBI" id="CHEBI:58066"/>
        <dbReference type="EC" id="1.2.1.88"/>
    </reaction>
</comment>
<dbReference type="GO" id="GO:0003842">
    <property type="term" value="F:L-glutamate gamma-semialdehyde dehydrogenase activity"/>
    <property type="evidence" value="ECO:0007669"/>
    <property type="project" value="UniProtKB-UniRule"/>
</dbReference>
<dbReference type="UniPathway" id="UPA00261">
    <property type="reaction ID" value="UER00374"/>
</dbReference>
<sequence>MAAQLGHFKLPKVSNEPMLNFAPGSAERKALQQALADIRSSLEEHGPFQVPCVVNGLHIKTDSTQQQLVPFEHKTPLCTYHEADAATIDQAIKTALAAKPKWEAMPFNDRAAIFLKAADLLSTKYRFKVLAATMFGQGKNAWQAEIDGAAELIDFWRFNCIYAADIYAQQPSENSARTWNRVEYRGLEGFILAFSPFNFTAIGGNLASAPAIMGNVVLWKPSPMAVYSNYLVFEILREAGLPDGVIQFLPGDAAAIADQTIQHPSFAGLHFTGSTIIFKYLWQKISNHLNVYKSYPRIVGETGGKNMHFVHKSADVSSAALNSVRSAFEYAGQKCSACSRAYVPDSIWTEFSDILVSETKKFRQGPPEDFTNLVGPVINKASFDKIKKYLDGVASDSESKILVGGICDDSKGYFIQPTVIVTTNPHSATMVEELFGPVLTVYVYPADKYEETLELADSSSSYALTAALFAKDREAVIVGAEKLRHAAGNFYINDKSTGAVVGQQPFGGGRQSGTNDKAGSSLNLLRWVSARAIKETFTPLTAVGYPSNDA</sequence>
<dbReference type="NCBIfam" id="TIGR01236">
    <property type="entry name" value="D1pyr5carbox1"/>
    <property type="match status" value="1"/>
</dbReference>
<reference evidence="10 11" key="1">
    <citation type="journal article" date="2019" name="Sci. Rep.">
        <title>Comparative genomics of chytrid fungi reveal insights into the obligate biotrophic and pathogenic lifestyle of Synchytrium endobioticum.</title>
        <authorList>
            <person name="van de Vossenberg B.T.L.H."/>
            <person name="Warris S."/>
            <person name="Nguyen H.D.T."/>
            <person name="van Gent-Pelzer M.P.E."/>
            <person name="Joly D.L."/>
            <person name="van de Geest H.C."/>
            <person name="Bonants P.J.M."/>
            <person name="Smith D.S."/>
            <person name="Levesque C.A."/>
            <person name="van der Lee T.A.J."/>
        </authorList>
    </citation>
    <scope>NUCLEOTIDE SEQUENCE [LARGE SCALE GENOMIC DNA]</scope>
    <source>
        <strain evidence="10 11">JEL517</strain>
    </source>
</reference>
<evidence type="ECO:0000256" key="2">
    <source>
        <dbReference type="ARBA" id="ARBA00009986"/>
    </source>
</evidence>
<keyword evidence="11" id="KW-1185">Reference proteome</keyword>
<dbReference type="PANTHER" id="PTHR42862:SF1">
    <property type="entry name" value="DELTA-1-PYRROLINE-5-CARBOXYLATE DEHYDROGENASE 2, ISOFORM A-RELATED"/>
    <property type="match status" value="1"/>
</dbReference>
<keyword evidence="3 7" id="KW-0560">Oxidoreductase</keyword>
<comment type="similarity">
    <text evidence="2 7">Belongs to the aldehyde dehydrogenase family.</text>
</comment>
<keyword evidence="5 7" id="KW-0642">Proline metabolism</keyword>